<dbReference type="PANTHER" id="PTHR31616:SF0">
    <property type="entry name" value="GLUCAN 1,4-ALPHA-GLUCOSIDASE"/>
    <property type="match status" value="1"/>
</dbReference>
<dbReference type="Gene3D" id="2.70.98.10">
    <property type="match status" value="1"/>
</dbReference>
<dbReference type="Pfam" id="PF00723">
    <property type="entry name" value="Glyco_hydro_15"/>
    <property type="match status" value="1"/>
</dbReference>
<dbReference type="Pfam" id="PF09137">
    <property type="entry name" value="Glucodextran_N"/>
    <property type="match status" value="1"/>
</dbReference>
<evidence type="ECO:0000259" key="3">
    <source>
        <dbReference type="Pfam" id="PF09137"/>
    </source>
</evidence>
<dbReference type="GO" id="GO:0005975">
    <property type="term" value="P:carbohydrate metabolic process"/>
    <property type="evidence" value="ECO:0007669"/>
    <property type="project" value="InterPro"/>
</dbReference>
<comment type="caution">
    <text evidence="4">The sequence shown here is derived from an EMBL/GenBank/DDBJ whole genome shotgun (WGS) entry which is preliminary data.</text>
</comment>
<dbReference type="GO" id="GO:0016757">
    <property type="term" value="F:glycosyltransferase activity"/>
    <property type="evidence" value="ECO:0007669"/>
    <property type="project" value="UniProtKB-ARBA"/>
</dbReference>
<feature type="domain" description="GH15-like" evidence="2">
    <location>
        <begin position="315"/>
        <end position="707"/>
    </location>
</feature>
<gene>
    <name evidence="4" type="ORF">Pfl04_01390</name>
</gene>
<dbReference type="GO" id="GO:0004553">
    <property type="term" value="F:hydrolase activity, hydrolyzing O-glycosyl compounds"/>
    <property type="evidence" value="ECO:0007669"/>
    <property type="project" value="TreeGrafter"/>
</dbReference>
<feature type="chain" id="PRO_5035224701" evidence="1">
    <location>
        <begin position="27"/>
        <end position="730"/>
    </location>
</feature>
<feature type="domain" description="Glucodextranase N-terminal" evidence="3">
    <location>
        <begin position="33"/>
        <end position="296"/>
    </location>
</feature>
<dbReference type="SUPFAM" id="SSF48208">
    <property type="entry name" value="Six-hairpin glycosidases"/>
    <property type="match status" value="1"/>
</dbReference>
<dbReference type="InterPro" id="IPR008928">
    <property type="entry name" value="6-hairpin_glycosidase_sf"/>
</dbReference>
<dbReference type="SUPFAM" id="SSF74650">
    <property type="entry name" value="Galactose mutarotase-like"/>
    <property type="match status" value="1"/>
</dbReference>
<feature type="signal peptide" evidence="1">
    <location>
        <begin position="1"/>
        <end position="26"/>
    </location>
</feature>
<dbReference type="InterPro" id="IPR011013">
    <property type="entry name" value="Gal_mutarotase_sf_dom"/>
</dbReference>
<proteinExistence type="predicted"/>
<dbReference type="AlphaFoldDB" id="A0A8J3LJJ1"/>
<name>A0A8J3LJJ1_9ACTN</name>
<reference evidence="4" key="1">
    <citation type="submission" date="2021-01" db="EMBL/GenBank/DDBJ databases">
        <title>Whole genome shotgun sequence of Planosporangium flavigriseum NBRC 105377.</title>
        <authorList>
            <person name="Komaki H."/>
            <person name="Tamura T."/>
        </authorList>
    </citation>
    <scope>NUCLEOTIDE SEQUENCE</scope>
    <source>
        <strain evidence="4">NBRC 105377</strain>
    </source>
</reference>
<dbReference type="GO" id="GO:0030246">
    <property type="term" value="F:carbohydrate binding"/>
    <property type="evidence" value="ECO:0007669"/>
    <property type="project" value="InterPro"/>
</dbReference>
<dbReference type="InterPro" id="IPR015220">
    <property type="entry name" value="Glucodextranase_N"/>
</dbReference>
<accession>A0A8J3LJJ1</accession>
<protein>
    <submittedName>
        <fullName evidence="4">Glucan 1,4-alpha-glucosidase</fullName>
    </submittedName>
</protein>
<dbReference type="PANTHER" id="PTHR31616">
    <property type="entry name" value="TREHALASE"/>
    <property type="match status" value="1"/>
</dbReference>
<dbReference type="CDD" id="cd07430">
    <property type="entry name" value="GH15_N"/>
    <property type="match status" value="1"/>
</dbReference>
<dbReference type="Proteomes" id="UP000653674">
    <property type="component" value="Unassembled WGS sequence"/>
</dbReference>
<dbReference type="RefSeq" id="WP_168076278.1">
    <property type="nucleotide sequence ID" value="NZ_BAAAQJ010000026.1"/>
</dbReference>
<dbReference type="InterPro" id="IPR014718">
    <property type="entry name" value="GH-type_carb-bd"/>
</dbReference>
<dbReference type="InterPro" id="IPR011613">
    <property type="entry name" value="GH15-like"/>
</dbReference>
<dbReference type="InterPro" id="IPR012341">
    <property type="entry name" value="6hp_glycosidase-like_sf"/>
</dbReference>
<evidence type="ECO:0000256" key="1">
    <source>
        <dbReference type="SAM" id="SignalP"/>
    </source>
</evidence>
<dbReference type="Gene3D" id="1.50.10.10">
    <property type="match status" value="1"/>
</dbReference>
<dbReference type="EMBL" id="BONU01000001">
    <property type="protein sequence ID" value="GIG71735.1"/>
    <property type="molecule type" value="Genomic_DNA"/>
</dbReference>
<keyword evidence="5" id="KW-1185">Reference proteome</keyword>
<evidence type="ECO:0000259" key="2">
    <source>
        <dbReference type="Pfam" id="PF00723"/>
    </source>
</evidence>
<organism evidence="4 5">
    <name type="scientific">Planosporangium flavigriseum</name>
    <dbReference type="NCBI Taxonomy" id="373681"/>
    <lineage>
        <taxon>Bacteria</taxon>
        <taxon>Bacillati</taxon>
        <taxon>Actinomycetota</taxon>
        <taxon>Actinomycetes</taxon>
        <taxon>Micromonosporales</taxon>
        <taxon>Micromonosporaceae</taxon>
        <taxon>Planosporangium</taxon>
    </lineage>
</organism>
<evidence type="ECO:0000313" key="4">
    <source>
        <dbReference type="EMBL" id="GIG71735.1"/>
    </source>
</evidence>
<keyword evidence="1" id="KW-0732">Signal</keyword>
<sequence>MRLKRLPTSAAAVLALALAPASAAGAAPADGPAPGAPGAAATWTPANKVGFGTAYGARASKVWFTLSGAGGLSEVYYPDLNTPSARRLEFVVVEPDGRAVKVADAADHATTVDDTRGLTYRQTDTDRAGHWRLTTTYVTDPARATVAASVDFTSTDRKARQLYVLHDPALSNDGSDDTGATSGRALVASDAKTASALVAAPDFVATSSGYLGSSDGWTDLVADGRLDATYDRASTPGNVVQTGKTALTGLPGRRHLDLALGFGPDTGSALRAGTESLRAGFARVAAAYARGWQRYARSLRDAPGSLRTREERQVYRVSTMVLAASEDKTHPGAFIASPSMPWVWGQQTVSDSYHLVWSRDLYEIATGLIAAGDRAGTNRALDYLFTVQQKPDGSFPQNTTVDGRPVWGSLQLDEVAYPIVLADQLGRTDPATWTHVKAAADFLVGFAGDGHAAPWTPQERWENQSGYSPATIASEIAGLVCAARIAHANGDAAAEQRYLQTADSWQRQVEAWTVTSTGPYSPKPYYLRLTKDGNPNAGTTYSIGDSGPSAVDQRAVVDPSFLELVRLGVKPAADATVRNSLAVVDRQISFDTPRGRFWHRFSFDGYGETLTGEPWNYNFPPDSRATRGRGWPIFNGERGEYAIAAGDLAGARTQLATMARTASTGAMLPEQVWDDNPPSGAPGFTPGTGTMSATPLIWTHAQYVRLAQDLDAGRVTEQPRAVACRYVQRC</sequence>
<evidence type="ECO:0000313" key="5">
    <source>
        <dbReference type="Proteomes" id="UP000653674"/>
    </source>
</evidence>